<evidence type="ECO:0000256" key="8">
    <source>
        <dbReference type="SAM" id="MobiDB-lite"/>
    </source>
</evidence>
<feature type="compositionally biased region" description="Low complexity" evidence="8">
    <location>
        <begin position="430"/>
        <end position="448"/>
    </location>
</feature>
<feature type="transmembrane region" description="Helical" evidence="9">
    <location>
        <begin position="187"/>
        <end position="205"/>
    </location>
</feature>
<dbReference type="PANTHER" id="PTHR23028">
    <property type="entry name" value="ACETYLTRANSFERASE"/>
    <property type="match status" value="1"/>
</dbReference>
<dbReference type="OrthoDB" id="3404679at2"/>
<comment type="caution">
    <text evidence="11">The sequence shown here is derived from an EMBL/GenBank/DDBJ whole genome shotgun (WGS) entry which is preliminary data.</text>
</comment>
<evidence type="ECO:0000256" key="7">
    <source>
        <dbReference type="ARBA" id="ARBA00023315"/>
    </source>
</evidence>
<feature type="transmembrane region" description="Helical" evidence="9">
    <location>
        <begin position="211"/>
        <end position="234"/>
    </location>
</feature>
<feature type="transmembrane region" description="Helical" evidence="9">
    <location>
        <begin position="21"/>
        <end position="43"/>
    </location>
</feature>
<evidence type="ECO:0000313" key="12">
    <source>
        <dbReference type="Proteomes" id="UP000291591"/>
    </source>
</evidence>
<keyword evidence="7" id="KW-0012">Acyltransferase</keyword>
<feature type="compositionally biased region" description="Pro residues" evidence="8">
    <location>
        <begin position="413"/>
        <end position="429"/>
    </location>
</feature>
<dbReference type="RefSeq" id="WP_130290254.1">
    <property type="nucleotide sequence ID" value="NZ_SHKL01000001.1"/>
</dbReference>
<name>A0A4Q7UV61_PSEST</name>
<reference evidence="11 12" key="1">
    <citation type="submission" date="2019-02" db="EMBL/GenBank/DDBJ databases">
        <title>Sequencing the genomes of 1000 actinobacteria strains.</title>
        <authorList>
            <person name="Klenk H.-P."/>
        </authorList>
    </citation>
    <scope>NUCLEOTIDE SEQUENCE [LARGE SCALE GENOMIC DNA]</scope>
    <source>
        <strain evidence="11 12">DSM 45779</strain>
    </source>
</reference>
<evidence type="ECO:0000256" key="2">
    <source>
        <dbReference type="ARBA" id="ARBA00022475"/>
    </source>
</evidence>
<feature type="transmembrane region" description="Helical" evidence="9">
    <location>
        <begin position="246"/>
        <end position="269"/>
    </location>
</feature>
<dbReference type="InterPro" id="IPR036514">
    <property type="entry name" value="SGNH_hydro_sf"/>
</dbReference>
<organism evidence="11 12">
    <name type="scientific">Pseudonocardia sediminis</name>
    <dbReference type="NCBI Taxonomy" id="1397368"/>
    <lineage>
        <taxon>Bacteria</taxon>
        <taxon>Bacillati</taxon>
        <taxon>Actinomycetota</taxon>
        <taxon>Actinomycetes</taxon>
        <taxon>Pseudonocardiales</taxon>
        <taxon>Pseudonocardiaceae</taxon>
        <taxon>Pseudonocardia</taxon>
    </lineage>
</organism>
<comment type="subcellular location">
    <subcellularLocation>
        <location evidence="1">Cell membrane</location>
        <topology evidence="1">Multi-pass membrane protein</topology>
    </subcellularLocation>
</comment>
<proteinExistence type="predicted"/>
<evidence type="ECO:0000256" key="5">
    <source>
        <dbReference type="ARBA" id="ARBA00022989"/>
    </source>
</evidence>
<accession>A0A4Q7UV61</accession>
<evidence type="ECO:0000256" key="4">
    <source>
        <dbReference type="ARBA" id="ARBA00022692"/>
    </source>
</evidence>
<dbReference type="SUPFAM" id="SSF52266">
    <property type="entry name" value="SGNH hydrolase"/>
    <property type="match status" value="1"/>
</dbReference>
<feature type="transmembrane region" description="Helical" evidence="9">
    <location>
        <begin position="157"/>
        <end position="180"/>
    </location>
</feature>
<keyword evidence="6 9" id="KW-0472">Membrane</keyword>
<dbReference type="EMBL" id="SHKL01000001">
    <property type="protein sequence ID" value="RZT85857.1"/>
    <property type="molecule type" value="Genomic_DNA"/>
</dbReference>
<keyword evidence="5 9" id="KW-1133">Transmembrane helix</keyword>
<sequence length="605" mass="63233">MTAQLARPFPVRYRARRTDGVGVPNIPGLDGLRAVAVLAVLAYHADLGWAGGGFLGVEIFFTLSGFLITHLLVAELRRYGRVDGGAFVRARARRLLPALVACVIATVAVQRIVDPESVADLRGDALASLSYLQNWHLVLAGIPYSESFSAPSPFLHLWSLSIEGQLYLVWPLLYVGVIAFCHRWTRVGLTAALAIASAVSLAAQYDPDGGGLAYYATDARCSGFLAGAALALAWRPDTWLRPRRPAWRIALNGAGLLALTALLVDVVVVSEFDGDLYRHGGLLRTGVLTVVVIAAVGRSPGPVSRLLGARPLVAVGKRSYGLYLYHWPVIVLFRDLPSSTAVRDVLALSTTVVVTEVSYRFLEAPIRRGGLRVVGARLRMGPAGRVGAALAGAFAVASVAVACTTPVAGAPLPPSPAPVQPPTPSPAPTPAASTSATPTATPTATPAATPALVVGDSIAIGSAEALRAALGPRTTVDGKVGRQFAAAPPIVEDWVRDHDGPVVVDLGANGTVEQDDVDEVVRLTATAPGGPRRLVLVGVEVDRRWEDPNNAVLRGAAETGAPDVVFVDWSALVGSRPGLLGPDGVHPGPQGRTVLADAVADALRR</sequence>
<evidence type="ECO:0000259" key="10">
    <source>
        <dbReference type="Pfam" id="PF01757"/>
    </source>
</evidence>
<keyword evidence="4 9" id="KW-0812">Transmembrane</keyword>
<keyword evidence="2" id="KW-1003">Cell membrane</keyword>
<dbReference type="Pfam" id="PF01757">
    <property type="entry name" value="Acyl_transf_3"/>
    <property type="match status" value="1"/>
</dbReference>
<dbReference type="GO" id="GO:0016747">
    <property type="term" value="F:acyltransferase activity, transferring groups other than amino-acyl groups"/>
    <property type="evidence" value="ECO:0007669"/>
    <property type="project" value="InterPro"/>
</dbReference>
<keyword evidence="12" id="KW-1185">Reference proteome</keyword>
<feature type="domain" description="Acyltransferase 3" evidence="10">
    <location>
        <begin position="27"/>
        <end position="336"/>
    </location>
</feature>
<dbReference type="AlphaFoldDB" id="A0A4Q7UV61"/>
<evidence type="ECO:0000256" key="1">
    <source>
        <dbReference type="ARBA" id="ARBA00004651"/>
    </source>
</evidence>
<dbReference type="PANTHER" id="PTHR23028:SF53">
    <property type="entry name" value="ACYL_TRANSF_3 DOMAIN-CONTAINING PROTEIN"/>
    <property type="match status" value="1"/>
</dbReference>
<dbReference type="Gene3D" id="3.40.50.1110">
    <property type="entry name" value="SGNH hydrolase"/>
    <property type="match status" value="1"/>
</dbReference>
<gene>
    <name evidence="11" type="ORF">EV383_2744</name>
</gene>
<evidence type="ECO:0000256" key="6">
    <source>
        <dbReference type="ARBA" id="ARBA00023136"/>
    </source>
</evidence>
<dbReference type="GO" id="GO:0009103">
    <property type="term" value="P:lipopolysaccharide biosynthetic process"/>
    <property type="evidence" value="ECO:0007669"/>
    <property type="project" value="TreeGrafter"/>
</dbReference>
<dbReference type="InterPro" id="IPR050879">
    <property type="entry name" value="Acyltransferase_3"/>
</dbReference>
<evidence type="ECO:0000256" key="3">
    <source>
        <dbReference type="ARBA" id="ARBA00022679"/>
    </source>
</evidence>
<feature type="transmembrane region" description="Helical" evidence="9">
    <location>
        <begin position="95"/>
        <end position="113"/>
    </location>
</feature>
<feature type="region of interest" description="Disordered" evidence="8">
    <location>
        <begin position="413"/>
        <end position="448"/>
    </location>
</feature>
<dbReference type="InterPro" id="IPR002656">
    <property type="entry name" value="Acyl_transf_3_dom"/>
</dbReference>
<evidence type="ECO:0000256" key="9">
    <source>
        <dbReference type="SAM" id="Phobius"/>
    </source>
</evidence>
<keyword evidence="3 11" id="KW-0808">Transferase</keyword>
<feature type="transmembrane region" description="Helical" evidence="9">
    <location>
        <begin position="49"/>
        <end position="74"/>
    </location>
</feature>
<evidence type="ECO:0000313" key="11">
    <source>
        <dbReference type="EMBL" id="RZT85857.1"/>
    </source>
</evidence>
<dbReference type="Proteomes" id="UP000291591">
    <property type="component" value="Unassembled WGS sequence"/>
</dbReference>
<dbReference type="GO" id="GO:0005886">
    <property type="term" value="C:plasma membrane"/>
    <property type="evidence" value="ECO:0007669"/>
    <property type="project" value="UniProtKB-SubCell"/>
</dbReference>
<protein>
    <submittedName>
        <fullName evidence="11">Peptidoglycan-N-acetylmuramate O-acetyltransferase</fullName>
    </submittedName>
</protein>